<feature type="non-terminal residue" evidence="2">
    <location>
        <position position="1"/>
    </location>
</feature>
<reference evidence="2" key="1">
    <citation type="journal article" date="2014" name="Front. Microbiol.">
        <title>High frequency of phylogenetically diverse reductive dehalogenase-homologous genes in deep subseafloor sedimentary metagenomes.</title>
        <authorList>
            <person name="Kawai M."/>
            <person name="Futagami T."/>
            <person name="Toyoda A."/>
            <person name="Takaki Y."/>
            <person name="Nishi S."/>
            <person name="Hori S."/>
            <person name="Arai W."/>
            <person name="Tsubouchi T."/>
            <person name="Morono Y."/>
            <person name="Uchiyama I."/>
            <person name="Ito T."/>
            <person name="Fujiyama A."/>
            <person name="Inagaki F."/>
            <person name="Takami H."/>
        </authorList>
    </citation>
    <scope>NUCLEOTIDE SEQUENCE</scope>
    <source>
        <strain evidence="2">Expedition CK06-06</strain>
    </source>
</reference>
<comment type="caution">
    <text evidence="2">The sequence shown here is derived from an EMBL/GenBank/DDBJ whole genome shotgun (WGS) entry which is preliminary data.</text>
</comment>
<feature type="non-terminal residue" evidence="2">
    <location>
        <position position="140"/>
    </location>
</feature>
<dbReference type="Gene3D" id="3.30.980.40">
    <property type="match status" value="1"/>
</dbReference>
<dbReference type="PANTHER" id="PTHR22683:SF41">
    <property type="entry name" value="DNA TRANSLOCASE FTSK"/>
    <property type="match status" value="1"/>
</dbReference>
<feature type="domain" description="FtsK alpha" evidence="1">
    <location>
        <begin position="11"/>
        <end position="135"/>
    </location>
</feature>
<evidence type="ECO:0000313" key="2">
    <source>
        <dbReference type="EMBL" id="GAF97866.1"/>
    </source>
</evidence>
<dbReference type="InterPro" id="IPR041027">
    <property type="entry name" value="FtsK_alpha"/>
</dbReference>
<dbReference type="Pfam" id="PF17854">
    <property type="entry name" value="FtsK_alpha"/>
    <property type="match status" value="1"/>
</dbReference>
<sequence>RPEFALGRWQLPSVGLLDETARVELSQAEVEKRARLIEESLASYGVEAKVVQINVGPAVTQFGVEPGWDRRVKEIKERDKSGNVKVRAEEVSRTRVKVERISSLQNDLQRALAAPSIRIEAPIPGTSLVGIEVPNSSMGV</sequence>
<evidence type="ECO:0000259" key="1">
    <source>
        <dbReference type="Pfam" id="PF17854"/>
    </source>
</evidence>
<organism evidence="2">
    <name type="scientific">marine sediment metagenome</name>
    <dbReference type="NCBI Taxonomy" id="412755"/>
    <lineage>
        <taxon>unclassified sequences</taxon>
        <taxon>metagenomes</taxon>
        <taxon>ecological metagenomes</taxon>
    </lineage>
</organism>
<dbReference type="EMBL" id="BARS01013556">
    <property type="protein sequence ID" value="GAF97866.1"/>
    <property type="molecule type" value="Genomic_DNA"/>
</dbReference>
<dbReference type="InterPro" id="IPR050206">
    <property type="entry name" value="FtsK/SpoIIIE/SftA"/>
</dbReference>
<accession>X0UEY0</accession>
<gene>
    <name evidence="2" type="ORF">S01H1_23459</name>
</gene>
<proteinExistence type="predicted"/>
<protein>
    <recommendedName>
        <fullName evidence="1">FtsK alpha domain-containing protein</fullName>
    </recommendedName>
</protein>
<dbReference type="PANTHER" id="PTHR22683">
    <property type="entry name" value="SPORULATION PROTEIN RELATED"/>
    <property type="match status" value="1"/>
</dbReference>
<name>X0UEY0_9ZZZZ</name>
<dbReference type="AlphaFoldDB" id="X0UEY0"/>